<dbReference type="Pfam" id="PF00582">
    <property type="entry name" value="Usp"/>
    <property type="match status" value="2"/>
</dbReference>
<protein>
    <submittedName>
        <fullName evidence="3">Nucleotide-binding universal stress UspA family protein</fullName>
    </submittedName>
</protein>
<feature type="domain" description="UspA" evidence="2">
    <location>
        <begin position="3"/>
        <end position="160"/>
    </location>
</feature>
<dbReference type="Gene3D" id="3.40.50.12370">
    <property type="match status" value="1"/>
</dbReference>
<dbReference type="InterPro" id="IPR006016">
    <property type="entry name" value="UspA"/>
</dbReference>
<accession>A0A841G8V5</accession>
<sequence>MKNQIIACIDGSRSATAVCLWSAWAASRLGGSLKLLHVLEKSALPATVDLSGSIGLGSREDLMNELIKLDEQRSRIANEQGKHLLAAAKELILSRCATDSARYEIKNCQRHGGLVENLTDLENDTRLIVMGRQGEVSSQQSQVGSQLENVVRVLHTPVLVAVGDFTVPQKIMFAYDGSETGQKVLDRLTISPLFKGLNCDLVMVGGDKAQLIAAQTKLHDAGIETTPYQLQGDVEQALKMHIETQQIDLVIMGAYGHSRLRQFLLGSHTSRMLSQSAVSLLLLR</sequence>
<feature type="domain" description="UspA" evidence="2">
    <location>
        <begin position="210"/>
        <end position="284"/>
    </location>
</feature>
<dbReference type="CDD" id="cd00293">
    <property type="entry name" value="USP-like"/>
    <property type="match status" value="2"/>
</dbReference>
<dbReference type="PANTHER" id="PTHR46268">
    <property type="entry name" value="STRESS RESPONSE PROTEIN NHAX"/>
    <property type="match status" value="1"/>
</dbReference>
<evidence type="ECO:0000313" key="3">
    <source>
        <dbReference type="EMBL" id="MBB6055438.1"/>
    </source>
</evidence>
<keyword evidence="4" id="KW-1185">Reference proteome</keyword>
<proteinExistence type="inferred from homology"/>
<dbReference type="Proteomes" id="UP000585721">
    <property type="component" value="Unassembled WGS sequence"/>
</dbReference>
<dbReference type="RefSeq" id="WP_188026220.1">
    <property type="nucleotide sequence ID" value="NZ_JACHGR010000004.1"/>
</dbReference>
<comment type="caution">
    <text evidence="3">The sequence shown here is derived from an EMBL/GenBank/DDBJ whole genome shotgun (WGS) entry which is preliminary data.</text>
</comment>
<reference evidence="3 4" key="1">
    <citation type="submission" date="2020-08" db="EMBL/GenBank/DDBJ databases">
        <title>Genomic Encyclopedia of Type Strains, Phase IV (KMG-IV): sequencing the most valuable type-strain genomes for metagenomic binning, comparative biology and taxonomic classification.</title>
        <authorList>
            <person name="Goeker M."/>
        </authorList>
    </citation>
    <scope>NUCLEOTIDE SEQUENCE [LARGE SCALE GENOMIC DNA]</scope>
    <source>
        <strain evidence="3 4">DSM 22975</strain>
    </source>
</reference>
<dbReference type="PRINTS" id="PR01438">
    <property type="entry name" value="UNVRSLSTRESS"/>
</dbReference>
<gene>
    <name evidence="3" type="ORF">HNR75_001344</name>
</gene>
<dbReference type="AlphaFoldDB" id="A0A841G8V5"/>
<evidence type="ECO:0000313" key="4">
    <source>
        <dbReference type="Proteomes" id="UP000585721"/>
    </source>
</evidence>
<comment type="similarity">
    <text evidence="1">Belongs to the universal stress protein A family.</text>
</comment>
<evidence type="ECO:0000259" key="2">
    <source>
        <dbReference type="Pfam" id="PF00582"/>
    </source>
</evidence>
<dbReference type="EMBL" id="JACHGR010000004">
    <property type="protein sequence ID" value="MBB6055438.1"/>
    <property type="molecule type" value="Genomic_DNA"/>
</dbReference>
<organism evidence="3 4">
    <name type="scientific">Tolumonas osonensis</name>
    <dbReference type="NCBI Taxonomy" id="675874"/>
    <lineage>
        <taxon>Bacteria</taxon>
        <taxon>Pseudomonadati</taxon>
        <taxon>Pseudomonadota</taxon>
        <taxon>Gammaproteobacteria</taxon>
        <taxon>Aeromonadales</taxon>
        <taxon>Aeromonadaceae</taxon>
        <taxon>Tolumonas</taxon>
    </lineage>
</organism>
<dbReference type="PANTHER" id="PTHR46268:SF6">
    <property type="entry name" value="UNIVERSAL STRESS PROTEIN UP12"/>
    <property type="match status" value="1"/>
</dbReference>
<name>A0A841G8V5_9GAMM</name>
<dbReference type="SUPFAM" id="SSF52402">
    <property type="entry name" value="Adenine nucleotide alpha hydrolases-like"/>
    <property type="match status" value="2"/>
</dbReference>
<evidence type="ECO:0000256" key="1">
    <source>
        <dbReference type="ARBA" id="ARBA00008791"/>
    </source>
</evidence>
<dbReference type="InterPro" id="IPR006015">
    <property type="entry name" value="Universal_stress_UspA"/>
</dbReference>